<reference evidence="3 4" key="1">
    <citation type="submission" date="2017-02" db="EMBL/GenBank/DDBJ databases">
        <authorList>
            <person name="Peterson S.W."/>
        </authorList>
    </citation>
    <scope>NUCLEOTIDE SEQUENCE [LARGE SCALE GENOMIC DNA]</scope>
    <source>
        <strain evidence="3 4">ATCC 43324</strain>
    </source>
</reference>
<dbReference type="GO" id="GO:0080120">
    <property type="term" value="P:CAAX-box protein maturation"/>
    <property type="evidence" value="ECO:0007669"/>
    <property type="project" value="UniProtKB-ARBA"/>
</dbReference>
<dbReference type="InterPro" id="IPR042150">
    <property type="entry name" value="MmRce1-like"/>
</dbReference>
<evidence type="ECO:0000313" key="3">
    <source>
        <dbReference type="EMBL" id="SJZ55448.1"/>
    </source>
</evidence>
<dbReference type="InterPro" id="IPR003675">
    <property type="entry name" value="Rce1/LyrA-like_dom"/>
</dbReference>
<dbReference type="PANTHER" id="PTHR35797">
    <property type="entry name" value="PROTEASE-RELATED"/>
    <property type="match status" value="1"/>
</dbReference>
<dbReference type="AlphaFoldDB" id="A0A1T4LLP6"/>
<feature type="transmembrane region" description="Helical" evidence="1">
    <location>
        <begin position="12"/>
        <end position="32"/>
    </location>
</feature>
<evidence type="ECO:0000256" key="1">
    <source>
        <dbReference type="SAM" id="Phobius"/>
    </source>
</evidence>
<proteinExistence type="predicted"/>
<dbReference type="STRING" id="28136.SAMN02745202_00440"/>
<dbReference type="Proteomes" id="UP000190065">
    <property type="component" value="Unassembled WGS sequence"/>
</dbReference>
<accession>A0A1T4LLP6</accession>
<dbReference type="Pfam" id="PF02517">
    <property type="entry name" value="Rce1-like"/>
    <property type="match status" value="1"/>
</dbReference>
<organism evidence="3 4">
    <name type="scientific">Segatella oulorum</name>
    <dbReference type="NCBI Taxonomy" id="28136"/>
    <lineage>
        <taxon>Bacteria</taxon>
        <taxon>Pseudomonadati</taxon>
        <taxon>Bacteroidota</taxon>
        <taxon>Bacteroidia</taxon>
        <taxon>Bacteroidales</taxon>
        <taxon>Prevotellaceae</taxon>
        <taxon>Segatella</taxon>
    </lineage>
</organism>
<keyword evidence="3" id="KW-0378">Hydrolase</keyword>
<dbReference type="eggNOG" id="COG1266">
    <property type="taxonomic scope" value="Bacteria"/>
</dbReference>
<dbReference type="EMBL" id="FUXK01000004">
    <property type="protein sequence ID" value="SJZ55448.1"/>
    <property type="molecule type" value="Genomic_DNA"/>
</dbReference>
<name>A0A1T4LLP6_9BACT</name>
<dbReference type="GO" id="GO:0006508">
    <property type="term" value="P:proteolysis"/>
    <property type="evidence" value="ECO:0007669"/>
    <property type="project" value="UniProtKB-KW"/>
</dbReference>
<feature type="transmembrane region" description="Helical" evidence="1">
    <location>
        <begin position="44"/>
        <end position="66"/>
    </location>
</feature>
<evidence type="ECO:0000313" key="4">
    <source>
        <dbReference type="Proteomes" id="UP000190065"/>
    </source>
</evidence>
<keyword evidence="1" id="KW-1133">Transmembrane helix</keyword>
<keyword evidence="3" id="KW-0645">Protease</keyword>
<feature type="transmembrane region" description="Helical" evidence="1">
    <location>
        <begin position="161"/>
        <end position="183"/>
    </location>
</feature>
<protein>
    <submittedName>
        <fullName evidence="3">CAAX protease self-immunity</fullName>
    </submittedName>
</protein>
<feature type="domain" description="CAAX prenyl protease 2/Lysostaphin resistance protein A-like" evidence="2">
    <location>
        <begin position="130"/>
        <end position="234"/>
    </location>
</feature>
<dbReference type="PANTHER" id="PTHR35797:SF1">
    <property type="entry name" value="PROTEASE"/>
    <property type="match status" value="1"/>
</dbReference>
<evidence type="ECO:0000259" key="2">
    <source>
        <dbReference type="Pfam" id="PF02517"/>
    </source>
</evidence>
<keyword evidence="1" id="KW-0472">Membrane</keyword>
<dbReference type="RefSeq" id="WP_025069887.1">
    <property type="nucleotide sequence ID" value="NZ_FUXK01000004.1"/>
</dbReference>
<feature type="transmembrane region" description="Helical" evidence="1">
    <location>
        <begin position="118"/>
        <end position="140"/>
    </location>
</feature>
<feature type="transmembrane region" description="Helical" evidence="1">
    <location>
        <begin position="247"/>
        <end position="264"/>
    </location>
</feature>
<feature type="transmembrane region" description="Helical" evidence="1">
    <location>
        <begin position="195"/>
        <end position="217"/>
    </location>
</feature>
<keyword evidence="1" id="KW-0812">Transmembrane</keyword>
<dbReference type="GO" id="GO:0004175">
    <property type="term" value="F:endopeptidase activity"/>
    <property type="evidence" value="ECO:0007669"/>
    <property type="project" value="UniProtKB-ARBA"/>
</dbReference>
<feature type="transmembrane region" description="Helical" evidence="1">
    <location>
        <begin position="224"/>
        <end position="241"/>
    </location>
</feature>
<sequence>MKENIVSKYRHTALFYLLSTLIPWAFWFAASYVSHHLIDAESAWVAPLLGLIGLCFPMVLTLMLVLRSGILRKDFFGRFLNLSPNKWSYYLAACLLMPASILCAMAISLLFGYSPSQFIITGHYTFTSGVFPVWFLLILAPTLEELAWHGYGTDSLRLQMNLFKTSIVFAAYWAVWHFPLAGIKGYYHANVVHEGWLYSLNFIVSIFPFVILMNWLYYKTNRNVLVAIVFHITAGYFNEIFSTHPDSKCIQTLLLLALSVIVVLKDRQLFFNRAHFAATNE</sequence>
<feature type="transmembrane region" description="Helical" evidence="1">
    <location>
        <begin position="87"/>
        <end position="112"/>
    </location>
</feature>
<gene>
    <name evidence="3" type="ORF">SAMN02745202_00440</name>
</gene>